<name>A0A7Y6MWL1_9BURK</name>
<dbReference type="AlphaFoldDB" id="A0A7Y6MWL1"/>
<dbReference type="EMBL" id="JAALDK010000001">
    <property type="protein sequence ID" value="NUX99867.1"/>
    <property type="molecule type" value="Genomic_DNA"/>
</dbReference>
<dbReference type="RefSeq" id="WP_176106454.1">
    <property type="nucleotide sequence ID" value="NZ_JAALDK010000001.1"/>
</dbReference>
<evidence type="ECO:0000313" key="2">
    <source>
        <dbReference type="Proteomes" id="UP000594380"/>
    </source>
</evidence>
<evidence type="ECO:0000313" key="1">
    <source>
        <dbReference type="EMBL" id="NUX99867.1"/>
    </source>
</evidence>
<reference evidence="1 2" key="1">
    <citation type="submission" date="2020-02" db="EMBL/GenBank/DDBJ databases">
        <title>Paraburkholderia simonii sp. nov. and Paraburkholderia youngii sp. nov. Brazilian and Mexican Mimosa-associated rhizobia.</title>
        <authorList>
            <person name="Mavima L."/>
            <person name="Beukes C.W."/>
            <person name="Chan W.Y."/>
            <person name="Palmer M."/>
            <person name="De Meyer S.E."/>
            <person name="James E.K."/>
            <person name="Venter S.N."/>
            <person name="Steenkamp E.T."/>
        </authorList>
    </citation>
    <scope>NUCLEOTIDE SEQUENCE [LARGE SCALE GENOMIC DNA]</scope>
    <source>
        <strain evidence="1 2">JPY169</strain>
    </source>
</reference>
<sequence length="642" mass="72663">MKRERDSVLQSRQTDLHVLPLPEGAVLLHPERVILAFGHRNGTLDFGALCFLRRSNATRGANEGRRVDPASMHRRRVEHVRTVIQSVVLEARLGGTRLSSLRPAYGCYLRFMDWCDLNGRHDAIYAEPALKQALKSYVAYLRERIMTGTLGQNPAAAYQSHAIAVLQRVTGFEDLGIGINLITKDKRLVEPTLPPDEAVVGKVLAWCECLVEGFTDLLVNHKPYPFPLPVCDYLGERGNRLWVFPTVPWAVTQRRQPIGQGRHIDFANGRIRKPEEVRHLTKRHPPKLRLDNLRMHQLLAAATADRLHHSRIERGMLAMKGYLMLLLASSGQPLSVVASLPWSPELDEQILRKNVTRQQFRNIKYRAGGTQVTFEIGVNHTRLLRQYLYLRTFLLRGRTCDYLFFSLGPNEQAEKPEPIGGQAAVQSIYKTLRMLDPSLPTVNPRELRAGKQDFLIRTSDPATAAVAMQHTEETAARYYSNGSPTIGKLEVAAFWKVLETKVKILAKGDHLPGSEDRVSGSCGAPQQPNPIIENTPVTPDCKCPEGCYFCEHFHAHADEADVHKLLSARLCIGRRASRVSTHEEYRSKYEPVLKRIEFILDRVRELRPDIVADIEGKVDQDGSLTPYWSAKMRAYLEIERLQ</sequence>
<accession>A0A7Y6MWL1</accession>
<dbReference type="Proteomes" id="UP000594380">
    <property type="component" value="Unassembled WGS sequence"/>
</dbReference>
<proteinExistence type="predicted"/>
<protein>
    <submittedName>
        <fullName evidence="1">Uncharacterized protein</fullName>
    </submittedName>
</protein>
<dbReference type="GeneID" id="301100502"/>
<organism evidence="1 2">
    <name type="scientific">Paraburkholderia youngii</name>
    <dbReference type="NCBI Taxonomy" id="2782701"/>
    <lineage>
        <taxon>Bacteria</taxon>
        <taxon>Pseudomonadati</taxon>
        <taxon>Pseudomonadota</taxon>
        <taxon>Betaproteobacteria</taxon>
        <taxon>Burkholderiales</taxon>
        <taxon>Burkholderiaceae</taxon>
        <taxon>Paraburkholderia</taxon>
    </lineage>
</organism>
<gene>
    <name evidence="1" type="ORF">G5S42_09175</name>
</gene>
<comment type="caution">
    <text evidence="1">The sequence shown here is derived from an EMBL/GenBank/DDBJ whole genome shotgun (WGS) entry which is preliminary data.</text>
</comment>